<dbReference type="InterPro" id="IPR001128">
    <property type="entry name" value="Cyt_P450"/>
</dbReference>
<keyword evidence="11" id="KW-0503">Monooxygenase</keyword>
<dbReference type="OrthoDB" id="1372046at2759"/>
<sequence>MELQLWSLLLPLSTLSSSSSSSLSGSSLLIAATCICFAGILCCCLLHLRHLFCKHKLPPGSLGLPLLGETLQFALLRAPIGTPLPFFSSRMQRYGTVFKTHLLGRPTVVSMDPELTKFLLSNDGKLVQGYYPKVFSRILGPALTLQGASHRALRELANLSVSSSAVQKLHVETVQEHFLTCLESWRHQAAVLDAQHDFKEWVFSYSIKLSLGLAADDPTAELLMRDFFTLSSGYSSVPINLPGTQFNKVLKARQRILATITKLARLRKHKGSKEATDILDVVLKRCDESGERYCGLDVAEWIFFFVVGAFENTFLLIVNVLRFLSENAHVVNQLKRENVALRRTKTHKEKLTWDDYLQKMHFTRSVVRETLRLTNIAPYLMKESTEDILFKGMVIPRGWMVILNFSMVHLSPCYYPNPLEFDPWRWMTSESDKGSNNPDFLIPFGGGLRRCPGSPLATFEVSIFIHYLVTLYKWERVFGKDVQRDDVTCLSFPLMRNGLPLKLQPLD</sequence>
<evidence type="ECO:0000256" key="8">
    <source>
        <dbReference type="ARBA" id="ARBA00023004"/>
    </source>
</evidence>
<dbReference type="PANTHER" id="PTHR24286:SF194">
    <property type="entry name" value="STEROID (22S)-HYDROXYLASE"/>
    <property type="match status" value="1"/>
</dbReference>
<comment type="subcellular location">
    <subcellularLocation>
        <location evidence="1">Membrane</location>
        <topology evidence="1">Single-pass membrane protein</topology>
    </subcellularLocation>
</comment>
<evidence type="ECO:0000256" key="7">
    <source>
        <dbReference type="ARBA" id="ARBA00023002"/>
    </source>
</evidence>
<dbReference type="Pfam" id="PF00067">
    <property type="entry name" value="p450"/>
    <property type="match status" value="1"/>
</dbReference>
<keyword evidence="5" id="KW-0444">Lipid biosynthesis</keyword>
<keyword evidence="13" id="KW-0732">Signal</keyword>
<evidence type="ECO:0000256" key="10">
    <source>
        <dbReference type="PIRSR" id="PIRSR602401-1"/>
    </source>
</evidence>
<dbReference type="PRINTS" id="PR00463">
    <property type="entry name" value="EP450I"/>
</dbReference>
<keyword evidence="5" id="KW-0752">Steroid biosynthesis</keyword>
<feature type="transmembrane region" description="Helical" evidence="12">
    <location>
        <begin position="301"/>
        <end position="324"/>
    </location>
</feature>
<evidence type="ECO:0000256" key="11">
    <source>
        <dbReference type="RuleBase" id="RU000461"/>
    </source>
</evidence>
<organism evidence="14 15">
    <name type="scientific">Adiantum capillus-veneris</name>
    <name type="common">Maidenhair fern</name>
    <dbReference type="NCBI Taxonomy" id="13818"/>
    <lineage>
        <taxon>Eukaryota</taxon>
        <taxon>Viridiplantae</taxon>
        <taxon>Streptophyta</taxon>
        <taxon>Embryophyta</taxon>
        <taxon>Tracheophyta</taxon>
        <taxon>Polypodiopsida</taxon>
        <taxon>Polypodiidae</taxon>
        <taxon>Polypodiales</taxon>
        <taxon>Pteridineae</taxon>
        <taxon>Pteridaceae</taxon>
        <taxon>Vittarioideae</taxon>
        <taxon>Adiantum</taxon>
    </lineage>
</organism>
<dbReference type="GO" id="GO:0020037">
    <property type="term" value="F:heme binding"/>
    <property type="evidence" value="ECO:0007669"/>
    <property type="project" value="InterPro"/>
</dbReference>
<evidence type="ECO:0000256" key="4">
    <source>
        <dbReference type="ARBA" id="ARBA00022723"/>
    </source>
</evidence>
<dbReference type="GO" id="GO:0004497">
    <property type="term" value="F:monooxygenase activity"/>
    <property type="evidence" value="ECO:0007669"/>
    <property type="project" value="UniProtKB-KW"/>
</dbReference>
<keyword evidence="15" id="KW-1185">Reference proteome</keyword>
<dbReference type="GO" id="GO:0016125">
    <property type="term" value="P:sterol metabolic process"/>
    <property type="evidence" value="ECO:0007669"/>
    <property type="project" value="TreeGrafter"/>
</dbReference>
<feature type="binding site" description="axial binding residue" evidence="10">
    <location>
        <position position="451"/>
    </location>
    <ligand>
        <name>heme</name>
        <dbReference type="ChEBI" id="CHEBI:30413"/>
    </ligand>
    <ligandPart>
        <name>Fe</name>
        <dbReference type="ChEBI" id="CHEBI:18248"/>
    </ligandPart>
</feature>
<comment type="cofactor">
    <cofactor evidence="10">
        <name>heme</name>
        <dbReference type="ChEBI" id="CHEBI:30413"/>
    </cofactor>
</comment>
<evidence type="ECO:0000256" key="12">
    <source>
        <dbReference type="SAM" id="Phobius"/>
    </source>
</evidence>
<evidence type="ECO:0000256" key="6">
    <source>
        <dbReference type="ARBA" id="ARBA00022989"/>
    </source>
</evidence>
<evidence type="ECO:0008006" key="16">
    <source>
        <dbReference type="Google" id="ProtNLM"/>
    </source>
</evidence>
<accession>A0A9D4U856</accession>
<reference evidence="14" key="1">
    <citation type="submission" date="2021-01" db="EMBL/GenBank/DDBJ databases">
        <title>Adiantum capillus-veneris genome.</title>
        <authorList>
            <person name="Fang Y."/>
            <person name="Liao Q."/>
        </authorList>
    </citation>
    <scope>NUCLEOTIDE SEQUENCE</scope>
    <source>
        <strain evidence="14">H3</strain>
        <tissue evidence="14">Leaf</tissue>
    </source>
</reference>
<dbReference type="Gene3D" id="1.10.630.10">
    <property type="entry name" value="Cytochrome P450"/>
    <property type="match status" value="1"/>
</dbReference>
<evidence type="ECO:0000256" key="3">
    <source>
        <dbReference type="ARBA" id="ARBA00022692"/>
    </source>
</evidence>
<keyword evidence="5" id="KW-0443">Lipid metabolism</keyword>
<feature type="chain" id="PRO_5038998011" description="Cytochrome P450" evidence="13">
    <location>
        <begin position="21"/>
        <end position="507"/>
    </location>
</feature>
<dbReference type="SUPFAM" id="SSF48264">
    <property type="entry name" value="Cytochrome P450"/>
    <property type="match status" value="1"/>
</dbReference>
<feature type="signal peptide" evidence="13">
    <location>
        <begin position="1"/>
        <end position="20"/>
    </location>
</feature>
<proteinExistence type="inferred from homology"/>
<keyword evidence="4 10" id="KW-0479">Metal-binding</keyword>
<evidence type="ECO:0000313" key="14">
    <source>
        <dbReference type="EMBL" id="KAI5063274.1"/>
    </source>
</evidence>
<name>A0A9D4U856_ADICA</name>
<protein>
    <recommendedName>
        <fullName evidence="16">Cytochrome P450</fullName>
    </recommendedName>
</protein>
<dbReference type="GO" id="GO:0006694">
    <property type="term" value="P:steroid biosynthetic process"/>
    <property type="evidence" value="ECO:0007669"/>
    <property type="project" value="UniProtKB-KW"/>
</dbReference>
<dbReference type="InterPro" id="IPR036396">
    <property type="entry name" value="Cyt_P450_sf"/>
</dbReference>
<comment type="similarity">
    <text evidence="2 11">Belongs to the cytochrome P450 family.</text>
</comment>
<dbReference type="AlphaFoldDB" id="A0A9D4U856"/>
<evidence type="ECO:0000256" key="2">
    <source>
        <dbReference type="ARBA" id="ARBA00010617"/>
    </source>
</evidence>
<comment type="caution">
    <text evidence="14">The sequence shown here is derived from an EMBL/GenBank/DDBJ whole genome shotgun (WGS) entry which is preliminary data.</text>
</comment>
<gene>
    <name evidence="14" type="ORF">GOP47_0021821</name>
</gene>
<dbReference type="GO" id="GO:0005506">
    <property type="term" value="F:iron ion binding"/>
    <property type="evidence" value="ECO:0007669"/>
    <property type="project" value="InterPro"/>
</dbReference>
<dbReference type="Proteomes" id="UP000886520">
    <property type="component" value="Chromosome 21"/>
</dbReference>
<dbReference type="PANTHER" id="PTHR24286">
    <property type="entry name" value="CYTOCHROME P450 26"/>
    <property type="match status" value="1"/>
</dbReference>
<keyword evidence="7 11" id="KW-0560">Oxidoreductase</keyword>
<keyword evidence="10 11" id="KW-0349">Heme</keyword>
<dbReference type="PROSITE" id="PS00086">
    <property type="entry name" value="CYTOCHROME_P450"/>
    <property type="match status" value="1"/>
</dbReference>
<evidence type="ECO:0000256" key="5">
    <source>
        <dbReference type="ARBA" id="ARBA00022955"/>
    </source>
</evidence>
<feature type="transmembrane region" description="Helical" evidence="12">
    <location>
        <begin position="28"/>
        <end position="48"/>
    </location>
</feature>
<evidence type="ECO:0000313" key="15">
    <source>
        <dbReference type="Proteomes" id="UP000886520"/>
    </source>
</evidence>
<dbReference type="InterPro" id="IPR017972">
    <property type="entry name" value="Cyt_P450_CS"/>
</dbReference>
<keyword evidence="9 12" id="KW-0472">Membrane</keyword>
<dbReference type="InterPro" id="IPR002401">
    <property type="entry name" value="Cyt_P450_E_grp-I"/>
</dbReference>
<dbReference type="GO" id="GO:0016705">
    <property type="term" value="F:oxidoreductase activity, acting on paired donors, with incorporation or reduction of molecular oxygen"/>
    <property type="evidence" value="ECO:0007669"/>
    <property type="project" value="InterPro"/>
</dbReference>
<evidence type="ECO:0000256" key="9">
    <source>
        <dbReference type="ARBA" id="ARBA00023136"/>
    </source>
</evidence>
<dbReference type="GO" id="GO:0016020">
    <property type="term" value="C:membrane"/>
    <property type="evidence" value="ECO:0007669"/>
    <property type="project" value="UniProtKB-SubCell"/>
</dbReference>
<dbReference type="EMBL" id="JABFUD020000021">
    <property type="protein sequence ID" value="KAI5063274.1"/>
    <property type="molecule type" value="Genomic_DNA"/>
</dbReference>
<keyword evidence="6 12" id="KW-1133">Transmembrane helix</keyword>
<evidence type="ECO:0000256" key="1">
    <source>
        <dbReference type="ARBA" id="ARBA00004167"/>
    </source>
</evidence>
<keyword evidence="8 10" id="KW-0408">Iron</keyword>
<evidence type="ECO:0000256" key="13">
    <source>
        <dbReference type="SAM" id="SignalP"/>
    </source>
</evidence>
<keyword evidence="3 12" id="KW-0812">Transmembrane</keyword>